<dbReference type="InterPro" id="IPR036179">
    <property type="entry name" value="Ig-like_dom_sf"/>
</dbReference>
<accession>A0AAW1V328</accession>
<feature type="non-terminal residue" evidence="2">
    <location>
        <position position="1"/>
    </location>
</feature>
<dbReference type="Proteomes" id="UP001431783">
    <property type="component" value="Unassembled WGS sequence"/>
</dbReference>
<evidence type="ECO:0000313" key="3">
    <source>
        <dbReference type="Proteomes" id="UP001431783"/>
    </source>
</evidence>
<dbReference type="PANTHER" id="PTHR23278">
    <property type="entry name" value="SIDESTEP PROTEIN"/>
    <property type="match status" value="1"/>
</dbReference>
<keyword evidence="3" id="KW-1185">Reference proteome</keyword>
<protein>
    <recommendedName>
        <fullName evidence="1">Ig-like domain-containing protein</fullName>
    </recommendedName>
</protein>
<name>A0AAW1V328_9CUCU</name>
<dbReference type="InterPro" id="IPR007110">
    <property type="entry name" value="Ig-like_dom"/>
</dbReference>
<comment type="caution">
    <text evidence="2">The sequence shown here is derived from an EMBL/GenBank/DDBJ whole genome shotgun (WGS) entry which is preliminary data.</text>
</comment>
<dbReference type="EMBL" id="JARQZJ010000101">
    <property type="protein sequence ID" value="KAK9886625.1"/>
    <property type="molecule type" value="Genomic_DNA"/>
</dbReference>
<reference evidence="2 3" key="1">
    <citation type="submission" date="2023-03" db="EMBL/GenBank/DDBJ databases">
        <title>Genome insight into feeding habits of ladybird beetles.</title>
        <authorList>
            <person name="Li H.-S."/>
            <person name="Huang Y.-H."/>
            <person name="Pang H."/>
        </authorList>
    </citation>
    <scope>NUCLEOTIDE SEQUENCE [LARGE SCALE GENOMIC DNA]</scope>
    <source>
        <strain evidence="2">SYSU_2023b</strain>
        <tissue evidence="2">Whole body</tissue>
    </source>
</reference>
<dbReference type="SUPFAM" id="SSF48726">
    <property type="entry name" value="Immunoglobulin"/>
    <property type="match status" value="1"/>
</dbReference>
<evidence type="ECO:0000313" key="2">
    <source>
        <dbReference type="EMBL" id="KAK9886625.1"/>
    </source>
</evidence>
<dbReference type="AlphaFoldDB" id="A0AAW1V328"/>
<gene>
    <name evidence="2" type="ORF">WA026_017548</name>
</gene>
<dbReference type="Gene3D" id="2.60.40.10">
    <property type="entry name" value="Immunoglobulins"/>
    <property type="match status" value="1"/>
</dbReference>
<feature type="domain" description="Ig-like" evidence="1">
    <location>
        <begin position="1"/>
        <end position="58"/>
    </location>
</feature>
<dbReference type="PANTHER" id="PTHR23278:SF19">
    <property type="entry name" value="OBSCURIN"/>
    <property type="match status" value="1"/>
</dbReference>
<dbReference type="InterPro" id="IPR013783">
    <property type="entry name" value="Ig-like_fold"/>
</dbReference>
<evidence type="ECO:0000259" key="1">
    <source>
        <dbReference type="PROSITE" id="PS50835"/>
    </source>
</evidence>
<dbReference type="PROSITE" id="PS50835">
    <property type="entry name" value="IG_LIKE"/>
    <property type="match status" value="1"/>
</dbReference>
<organism evidence="2 3">
    <name type="scientific">Henosepilachna vigintioctopunctata</name>
    <dbReference type="NCBI Taxonomy" id="420089"/>
    <lineage>
        <taxon>Eukaryota</taxon>
        <taxon>Metazoa</taxon>
        <taxon>Ecdysozoa</taxon>
        <taxon>Arthropoda</taxon>
        <taxon>Hexapoda</taxon>
        <taxon>Insecta</taxon>
        <taxon>Pterygota</taxon>
        <taxon>Neoptera</taxon>
        <taxon>Endopterygota</taxon>
        <taxon>Coleoptera</taxon>
        <taxon>Polyphaga</taxon>
        <taxon>Cucujiformia</taxon>
        <taxon>Coccinelloidea</taxon>
        <taxon>Coccinellidae</taxon>
        <taxon>Epilachninae</taxon>
        <taxon>Epilachnini</taxon>
        <taxon>Henosepilachna</taxon>
    </lineage>
</organism>
<sequence>VHRVWWLRDGERLLSNATSGIIVSNQTLVLQGVSRLSSGRYCCEATNKEGTTKSTPFHLKVKFEPICGDGTGRKVLGAAKDEPLRVECRVSGANVFNQRRFKCLSRVASGIIFTLPVSSYEDIRKKAKKT</sequence>
<proteinExistence type="predicted"/>